<organism evidence="1 2">
    <name type="scientific">Acidilobus saccharovorans (strain DSM 16705 / JCM 18335 / VKM B-2471 / 345-15)</name>
    <dbReference type="NCBI Taxonomy" id="666510"/>
    <lineage>
        <taxon>Archaea</taxon>
        <taxon>Thermoproteota</taxon>
        <taxon>Thermoprotei</taxon>
        <taxon>Acidilobales</taxon>
        <taxon>Acidilobaceae</taxon>
        <taxon>Acidilobus</taxon>
    </lineage>
</organism>
<dbReference type="eggNOG" id="arCOG01446">
    <property type="taxonomic scope" value="Archaea"/>
</dbReference>
<proteinExistence type="predicted"/>
<dbReference type="HOGENOM" id="CLU_1425020_0_0_2"/>
<dbReference type="STRING" id="666510.ASAC_0003"/>
<name>D9PZC4_ACIS3</name>
<protein>
    <submittedName>
        <fullName evidence="1">Uncharacterized protein</fullName>
    </submittedName>
</protein>
<evidence type="ECO:0000313" key="2">
    <source>
        <dbReference type="Proteomes" id="UP000000346"/>
    </source>
</evidence>
<dbReference type="KEGG" id="asc:ASAC_0003"/>
<accession>D9PZC4</accession>
<evidence type="ECO:0000313" key="1">
    <source>
        <dbReference type="EMBL" id="ADL18412.1"/>
    </source>
</evidence>
<dbReference type="Proteomes" id="UP000000346">
    <property type="component" value="Chromosome"/>
</dbReference>
<dbReference type="EMBL" id="CP001742">
    <property type="protein sequence ID" value="ADL18412.1"/>
    <property type="molecule type" value="Genomic_DNA"/>
</dbReference>
<gene>
    <name evidence="1" type="ordered locus">ASAC_0003</name>
</gene>
<dbReference type="AlphaFoldDB" id="D9PZC4"/>
<keyword evidence="2" id="KW-1185">Reference proteome</keyword>
<reference evidence="1 2" key="1">
    <citation type="journal article" date="2010" name="Appl. Environ. Microbiol.">
        <title>The genome sequence of the crenarchaeon Acidilobus saccharovorans supports a new order, Acidilobales, and suggests an important ecological role in terrestrial acidic hot springs.</title>
        <authorList>
            <person name="Mardanov A.V."/>
            <person name="Svetlitchnyi V.A."/>
            <person name="Beletsky A.V."/>
            <person name="Prokofeva M.I."/>
            <person name="Bonch-Osmolovskaya E.A."/>
            <person name="Ravin N.V."/>
            <person name="Skryabin K.G."/>
        </authorList>
    </citation>
    <scope>NUCLEOTIDE SEQUENCE [LARGE SCALE GENOMIC DNA]</scope>
    <source>
        <strain evidence="2">DSM 16705 / JCM 18335 / VKM B-2471 / 345-15</strain>
    </source>
</reference>
<sequence>MGLRLLLMPWLRPDAAFAAAEELGAREGERAVLVSFDGGRQAPLAALRWLRASQLSGDAASLLAGLSEELARGYDEVLAWAGPRPESPLLAAFAAAAAVMGFRAWLLVPGAGRLELTPLRRLGVSGDQLKALRLVVAGASSVERLAARMGVSLKTASNLAWSLRSAGLLEGRGRLRPTPWGAVAAALRKD</sequence>
<dbReference type="InParanoid" id="D9PZC4"/>